<evidence type="ECO:0000313" key="2">
    <source>
        <dbReference type="Proteomes" id="UP000030185"/>
    </source>
</evidence>
<comment type="caution">
    <text evidence="1">The sequence shown here is derived from an EMBL/GenBank/DDBJ whole genome shotgun (WGS) entry which is preliminary data.</text>
</comment>
<dbReference type="EMBL" id="BBLT01000007">
    <property type="protein sequence ID" value="GAL86347.1"/>
    <property type="molecule type" value="Genomic_DNA"/>
</dbReference>
<dbReference type="Proteomes" id="UP000030185">
    <property type="component" value="Unassembled WGS sequence"/>
</dbReference>
<reference evidence="1 2" key="1">
    <citation type="submission" date="2014-09" db="EMBL/GenBank/DDBJ databases">
        <title>Sporocytophaga myxococcoides PG-01 genome sequencing.</title>
        <authorList>
            <person name="Liu L."/>
            <person name="Gao P.J."/>
            <person name="Chen G.J."/>
            <person name="Wang L.S."/>
        </authorList>
    </citation>
    <scope>NUCLEOTIDE SEQUENCE [LARGE SCALE GENOMIC DNA]</scope>
    <source>
        <strain evidence="1 2">PG-01</strain>
    </source>
</reference>
<name>A0A098LIZ2_9BACT</name>
<keyword evidence="2" id="KW-1185">Reference proteome</keyword>
<accession>A0A098LIZ2</accession>
<dbReference type="STRING" id="153721.MYP_3576"/>
<gene>
    <name evidence="1" type="ORF">MYP_3576</name>
</gene>
<dbReference type="AlphaFoldDB" id="A0A098LIZ2"/>
<sequence>MQSFLSGQLENYYLVQRLKRVAYWWIELKEGIIKRKVPFDILKSPITGLEKISIDLKEQDLSKYEEIQLELFEDLLGIYSKRDFNKLVKTHNKYLESWRITIKTPAPVFPILIINPKLPSGYLLIENANRLLGDSDLTGYEWDSGDIVIDKLGRIYKVEYLNFGHPMGVVIPKSIIEGMTKKEVKEFINSENIPFEIE</sequence>
<evidence type="ECO:0000313" key="1">
    <source>
        <dbReference type="EMBL" id="GAL86347.1"/>
    </source>
</evidence>
<organism evidence="1 2">
    <name type="scientific">Sporocytophaga myxococcoides</name>
    <dbReference type="NCBI Taxonomy" id="153721"/>
    <lineage>
        <taxon>Bacteria</taxon>
        <taxon>Pseudomonadati</taxon>
        <taxon>Bacteroidota</taxon>
        <taxon>Cytophagia</taxon>
        <taxon>Cytophagales</taxon>
        <taxon>Cytophagaceae</taxon>
        <taxon>Sporocytophaga</taxon>
    </lineage>
</organism>
<protein>
    <submittedName>
        <fullName evidence="1">Uncharacterized protein</fullName>
    </submittedName>
</protein>
<proteinExistence type="predicted"/>